<reference evidence="2" key="2">
    <citation type="journal article" date="2022" name="Nat. Microbiol.">
        <title>A closed Candidatus Odinarchaeum chromosome exposes Asgard archaeal viruses.</title>
        <authorList>
            <person name="Tamarit D."/>
            <person name="Caceres E.F."/>
            <person name="Krupovic M."/>
            <person name="Nijland R."/>
            <person name="Eme L."/>
            <person name="Robinson N.P."/>
            <person name="Ettema T.J.G."/>
        </authorList>
    </citation>
    <scope>NUCLEOTIDE SEQUENCE</scope>
    <source>
        <strain evidence="2">LCB_4</strain>
    </source>
</reference>
<dbReference type="Proteomes" id="UP000186851">
    <property type="component" value="Chromosome"/>
</dbReference>
<organism evidence="2 3">
    <name type="scientific">Odinarchaeota yellowstonii (strain LCB_4)</name>
    <dbReference type="NCBI Taxonomy" id="1841599"/>
    <lineage>
        <taxon>Archaea</taxon>
        <taxon>Promethearchaeati</taxon>
        <taxon>Candidatus Odinarchaeota</taxon>
        <taxon>Candidatus Odinarchaeia</taxon>
        <taxon>Candidatus Odinarchaeales</taxon>
        <taxon>Candidatus Odinarchaeaceae</taxon>
        <taxon>Candidatus Odinarchaeum</taxon>
    </lineage>
</organism>
<protein>
    <submittedName>
        <fullName evidence="2">Molybdenum cofactor biosynthesis protein MoaB</fullName>
    </submittedName>
</protein>
<gene>
    <name evidence="2" type="ORF">OdinLCB4_003195</name>
</gene>
<dbReference type="AlphaFoldDB" id="A0AAF0IBN9"/>
<reference evidence="2" key="1">
    <citation type="journal article" date="2017" name="Nature">
        <title>Asgard archaea illuminate the origin of eukaryotic cellular complexity.</title>
        <authorList>
            <person name="Zaremba-Niedzwiedzka K."/>
            <person name="Caceres E.F."/>
            <person name="Saw J.H."/>
            <person name="Backstrom D."/>
            <person name="Juzokaite L."/>
            <person name="Vancaester E."/>
            <person name="Seitz K.W."/>
            <person name="Anantharaman K."/>
            <person name="Starnawski P."/>
            <person name="Kjeldsen K.U."/>
            <person name="Scott M.B."/>
            <person name="Nunoura T."/>
            <person name="Banfield J.F."/>
            <person name="Schramm A."/>
            <person name="Baker B.J."/>
            <person name="Spang A."/>
            <person name="Ettema T.J.G."/>
        </authorList>
    </citation>
    <scope>NUCLEOTIDE SEQUENCE</scope>
    <source>
        <strain evidence="2">LCB_4</strain>
    </source>
</reference>
<name>A0AAF0IBN9_ODILC</name>
<dbReference type="InterPro" id="IPR001453">
    <property type="entry name" value="MoaB/Mog_dom"/>
</dbReference>
<dbReference type="PANTHER" id="PTHR43232:SF2">
    <property type="entry name" value="MOLYBDENUM COFACTOR BIOSYNTHESIS PROTEIN B"/>
    <property type="match status" value="1"/>
</dbReference>
<accession>A0AAF0IBN9</accession>
<dbReference type="GO" id="GO:0005829">
    <property type="term" value="C:cytosol"/>
    <property type="evidence" value="ECO:0007669"/>
    <property type="project" value="TreeGrafter"/>
</dbReference>
<dbReference type="PANTHER" id="PTHR43232">
    <property type="entry name" value="MOLYBDENUM COFACTOR BIOSYNTHESIS PROTEIN B"/>
    <property type="match status" value="1"/>
</dbReference>
<dbReference type="KEGG" id="oyw:OdinLCB4_003195"/>
<dbReference type="EMBL" id="CP091871">
    <property type="protein sequence ID" value="WEU40928.1"/>
    <property type="molecule type" value="Genomic_DNA"/>
</dbReference>
<evidence type="ECO:0000313" key="2">
    <source>
        <dbReference type="EMBL" id="WEU40928.1"/>
    </source>
</evidence>
<feature type="domain" description="MoaB/Mog" evidence="1">
    <location>
        <begin position="18"/>
        <end position="168"/>
    </location>
</feature>
<dbReference type="GO" id="GO:0006777">
    <property type="term" value="P:Mo-molybdopterin cofactor biosynthetic process"/>
    <property type="evidence" value="ECO:0007669"/>
    <property type="project" value="InterPro"/>
</dbReference>
<evidence type="ECO:0000313" key="3">
    <source>
        <dbReference type="Proteomes" id="UP000186851"/>
    </source>
</evidence>
<dbReference type="PIRSF" id="PIRSF006443">
    <property type="entry name" value="MoaB"/>
    <property type="match status" value="1"/>
</dbReference>
<evidence type="ECO:0000259" key="1">
    <source>
        <dbReference type="SMART" id="SM00852"/>
    </source>
</evidence>
<dbReference type="Pfam" id="PF00994">
    <property type="entry name" value="MoCF_biosynth"/>
    <property type="match status" value="1"/>
</dbReference>
<dbReference type="SMART" id="SM00852">
    <property type="entry name" value="MoCF_biosynth"/>
    <property type="match status" value="1"/>
</dbReference>
<dbReference type="NCBIfam" id="TIGR00177">
    <property type="entry name" value="molyb_syn"/>
    <property type="match status" value="1"/>
</dbReference>
<dbReference type="FunFam" id="3.40.980.10:FF:000006">
    <property type="entry name" value="Molybdenum cofactor biosynthesis protein B"/>
    <property type="match status" value="1"/>
</dbReference>
<sequence length="173" mass="19092">MSVPEMHKQGAPSKISFAIVIVSDSRYTQFINGELIDDATTPLIKDLIYKNGFTVHSTHYIPDERSEITKKLIQLLSSNVNVILFSGGTGLAKRDVTVETLEPLFEKKIPGFGELLRNLSYEKISSAAMLTRSTAGILKDKIIFCLPGSPDAVKLALEKLILPECGHILKHLK</sequence>
<dbReference type="CDD" id="cd00886">
    <property type="entry name" value="MogA_MoaB"/>
    <property type="match status" value="1"/>
</dbReference>
<dbReference type="SUPFAM" id="SSF53218">
    <property type="entry name" value="Molybdenum cofactor biosynthesis proteins"/>
    <property type="match status" value="1"/>
</dbReference>
<proteinExistence type="predicted"/>
<dbReference type="InterPro" id="IPR012245">
    <property type="entry name" value="MoaB"/>
</dbReference>
<dbReference type="Gene3D" id="3.40.980.10">
    <property type="entry name" value="MoaB/Mog-like domain"/>
    <property type="match status" value="1"/>
</dbReference>
<dbReference type="InterPro" id="IPR036425">
    <property type="entry name" value="MoaB/Mog-like_dom_sf"/>
</dbReference>